<evidence type="ECO:0000313" key="6">
    <source>
        <dbReference type="EMBL" id="KAK9906826.1"/>
    </source>
</evidence>
<name>A0ABR2YJX4_9CHLO</name>
<dbReference type="PROSITE" id="PS51585">
    <property type="entry name" value="SAM_MT_TPMT"/>
    <property type="match status" value="1"/>
</dbReference>
<proteinExistence type="predicted"/>
<gene>
    <name evidence="6" type="ORF">WJX75_008684</name>
</gene>
<comment type="caution">
    <text evidence="6">The sequence shown here is derived from an EMBL/GenBank/DDBJ whole genome shotgun (WGS) entry which is preliminary data.</text>
</comment>
<dbReference type="InterPro" id="IPR036390">
    <property type="entry name" value="WH_DNA-bd_sf"/>
</dbReference>
<evidence type="ECO:0000256" key="1">
    <source>
        <dbReference type="ARBA" id="ARBA00022603"/>
    </source>
</evidence>
<dbReference type="InterPro" id="IPR036388">
    <property type="entry name" value="WH-like_DNA-bd_sf"/>
</dbReference>
<dbReference type="Pfam" id="PF00891">
    <property type="entry name" value="Methyltransf_2"/>
    <property type="match status" value="1"/>
</dbReference>
<dbReference type="Gene3D" id="1.10.10.10">
    <property type="entry name" value="Winged helix-like DNA-binding domain superfamily/Winged helix DNA-binding domain"/>
    <property type="match status" value="1"/>
</dbReference>
<evidence type="ECO:0000259" key="4">
    <source>
        <dbReference type="Pfam" id="PF00891"/>
    </source>
</evidence>
<dbReference type="PANTHER" id="PTHR43712:SF2">
    <property type="entry name" value="O-METHYLTRANSFERASE CICE"/>
    <property type="match status" value="1"/>
</dbReference>
<organism evidence="6 7">
    <name type="scientific">Coccomyxa subellipsoidea</name>
    <dbReference type="NCBI Taxonomy" id="248742"/>
    <lineage>
        <taxon>Eukaryota</taxon>
        <taxon>Viridiplantae</taxon>
        <taxon>Chlorophyta</taxon>
        <taxon>core chlorophytes</taxon>
        <taxon>Trebouxiophyceae</taxon>
        <taxon>Trebouxiophyceae incertae sedis</taxon>
        <taxon>Coccomyxaceae</taxon>
        <taxon>Coccomyxa</taxon>
    </lineage>
</organism>
<feature type="domain" description="O-methyltransferase C-terminal" evidence="4">
    <location>
        <begin position="366"/>
        <end position="590"/>
    </location>
</feature>
<keyword evidence="3" id="KW-0949">S-adenosyl-L-methionine</keyword>
<dbReference type="PANTHER" id="PTHR43712">
    <property type="entry name" value="PUTATIVE (AFU_ORTHOLOGUE AFUA_4G14580)-RELATED"/>
    <property type="match status" value="1"/>
</dbReference>
<evidence type="ECO:0000313" key="7">
    <source>
        <dbReference type="Proteomes" id="UP001491310"/>
    </source>
</evidence>
<evidence type="ECO:0008006" key="8">
    <source>
        <dbReference type="Google" id="ProtNLM"/>
    </source>
</evidence>
<dbReference type="EMBL" id="JALJOT010000010">
    <property type="protein sequence ID" value="KAK9906826.1"/>
    <property type="molecule type" value="Genomic_DNA"/>
</dbReference>
<keyword evidence="7" id="KW-1185">Reference proteome</keyword>
<dbReference type="SUPFAM" id="SSF46785">
    <property type="entry name" value="Winged helix' DNA-binding domain"/>
    <property type="match status" value="1"/>
</dbReference>
<dbReference type="PROSITE" id="PS51683">
    <property type="entry name" value="SAM_OMT_II"/>
    <property type="match status" value="1"/>
</dbReference>
<dbReference type="Pfam" id="PF05724">
    <property type="entry name" value="TPMT"/>
    <property type="match status" value="1"/>
</dbReference>
<dbReference type="InterPro" id="IPR016461">
    <property type="entry name" value="COMT-like"/>
</dbReference>
<dbReference type="Proteomes" id="UP001491310">
    <property type="component" value="Unassembled WGS sequence"/>
</dbReference>
<protein>
    <recommendedName>
        <fullName evidence="8">S-adenosyl-L-methionine-dependent methyltransferase</fullName>
    </recommendedName>
</protein>
<reference evidence="6 7" key="1">
    <citation type="journal article" date="2024" name="Nat. Commun.">
        <title>Phylogenomics reveals the evolutionary origins of lichenization in chlorophyte algae.</title>
        <authorList>
            <person name="Puginier C."/>
            <person name="Libourel C."/>
            <person name="Otte J."/>
            <person name="Skaloud P."/>
            <person name="Haon M."/>
            <person name="Grisel S."/>
            <person name="Petersen M."/>
            <person name="Berrin J.G."/>
            <person name="Delaux P.M."/>
            <person name="Dal Grande F."/>
            <person name="Keller J."/>
        </authorList>
    </citation>
    <scope>NUCLEOTIDE SEQUENCE [LARGE SCALE GENOMIC DNA]</scope>
    <source>
        <strain evidence="6 7">SAG 216-7</strain>
    </source>
</reference>
<dbReference type="InterPro" id="IPR029063">
    <property type="entry name" value="SAM-dependent_MTases_sf"/>
</dbReference>
<dbReference type="InterPro" id="IPR012967">
    <property type="entry name" value="COMT_dimerisation"/>
</dbReference>
<dbReference type="CDD" id="cd02440">
    <property type="entry name" value="AdoMet_MTases"/>
    <property type="match status" value="1"/>
</dbReference>
<evidence type="ECO:0000256" key="3">
    <source>
        <dbReference type="ARBA" id="ARBA00022691"/>
    </source>
</evidence>
<dbReference type="Gene3D" id="3.40.50.150">
    <property type="entry name" value="Vaccinia Virus protein VP39"/>
    <property type="match status" value="2"/>
</dbReference>
<keyword evidence="2" id="KW-0808">Transferase</keyword>
<accession>A0ABR2YJX4</accession>
<keyword evidence="1" id="KW-0489">Methyltransferase</keyword>
<dbReference type="Pfam" id="PF08100">
    <property type="entry name" value="Dimerisation"/>
    <property type="match status" value="1"/>
</dbReference>
<sequence>MPSDAEYNHRWIKIWSDGLPAGQAFDASKSAPSLVNMLTSGQLDVRGKRALVPGCGRGYDVLLLAEKGAGEAIGLELSNDAVKAAEEYRSQSGVAEGVASRALFKQGNFFEYKDGQFDVGYDYTFLCAMHPDMRGRWAEAWASQIMSGGELVTLMFPVDAAKPRDEGPPFPLTPELYTELLSPHGFSRTFFEAVPKKQSHEGRQGMEFIARWTKATYNLTPPWLLVETGKKLFRFTLWMQDAIIPPPLRIADLAFTSFTSSHVILTLCQLGIPDFLAAGPHTALALSQKLGTDPDRLFRLLRFAAVHGLLSMRSGSKRLPQKSSWTPEATLFINNKLSSLLRDDHPQSQRHMVMCLLGKDALAGAWDELEWAVRTKGGDAMKRAYGRGHWEQLENGDGLEDLFSKAMADLDHSCAVTVLKDYDWSRFDRYIDIGGAYGSFLASLLSRHPSSRGVLFDQSQVVERAECSWMSHPARKLLTDRTAFTSGDFFKPETLPRAEGPGDVYVLRQICHDWTDDDTLAILRSVRSAMGSHQCTLALVEAVIKPTRRATADPYNRARTSSDLHMMLMFGARERDSAQWRSLLAAAGFALARIVPTRSMFSIVEATPVPLTV</sequence>
<evidence type="ECO:0000256" key="2">
    <source>
        <dbReference type="ARBA" id="ARBA00022679"/>
    </source>
</evidence>
<feature type="domain" description="O-methyltransferase dimerisation" evidence="5">
    <location>
        <begin position="256"/>
        <end position="332"/>
    </location>
</feature>
<dbReference type="InterPro" id="IPR008854">
    <property type="entry name" value="TPMT"/>
</dbReference>
<evidence type="ECO:0000259" key="5">
    <source>
        <dbReference type="Pfam" id="PF08100"/>
    </source>
</evidence>
<dbReference type="InterPro" id="IPR001077">
    <property type="entry name" value="COMT_C"/>
</dbReference>
<dbReference type="SUPFAM" id="SSF53335">
    <property type="entry name" value="S-adenosyl-L-methionine-dependent methyltransferases"/>
    <property type="match status" value="2"/>
</dbReference>